<accession>A0A9X0UCY4</accession>
<keyword evidence="3" id="KW-1185">Reference proteome</keyword>
<evidence type="ECO:0000313" key="3">
    <source>
        <dbReference type="Proteomes" id="UP000600101"/>
    </source>
</evidence>
<dbReference type="PRINTS" id="PR01217">
    <property type="entry name" value="PRICHEXTENSN"/>
</dbReference>
<dbReference type="AlphaFoldDB" id="A0A9X0UCY4"/>
<reference evidence="2" key="1">
    <citation type="submission" date="2020-08" db="EMBL/GenBank/DDBJ databases">
        <authorList>
            <person name="Hu Y."/>
            <person name="Nguyen S.V."/>
            <person name="Li F."/>
            <person name="Fanning S."/>
        </authorList>
    </citation>
    <scope>NUCLEOTIDE SEQUENCE</scope>
    <source>
        <strain evidence="2">SYSU D8009</strain>
    </source>
</reference>
<evidence type="ECO:0000256" key="1">
    <source>
        <dbReference type="SAM" id="MobiDB-lite"/>
    </source>
</evidence>
<gene>
    <name evidence="2" type="ORF">H7965_06415</name>
</gene>
<proteinExistence type="predicted"/>
<evidence type="ECO:0000313" key="2">
    <source>
        <dbReference type="EMBL" id="MBC4014953.1"/>
    </source>
</evidence>
<sequence length="403" mass="41583">MAAPVFGLEAAAAERLLLAAMPPGWRVLGRCRYGTAGPAVHATGCHALAHPAFGIALIDVAPDATPNAESRLRRALNAVRFWEEFPGNLPVWHGRVEGGALRELDGLVRDAFADMSPLTVPGKSAWVAAAAAALAEDAAWQVPGRPLRPALAPLMIEHETAAPRHAWRSPRLAATAGFALTFILGLGAGALLLGDESPAPVRTSEAATQAGPEVAAVPATRTPPAEATAGPPSDGRPFATTQPELPQAAQPILAALAVPPQVAQSLVTTPIDPPPAVQPTIATPAAPPPEVPPIAVAPAPKPMPAEAPPPPRVLAAETAPEPSPAPAGPAIPVLESAPPPDEPTLEAALPTPPPPPPRPTPRPVRRQEAIDRACRDAVFRFQQGGTLSATERMHIRNGCATRR</sequence>
<feature type="region of interest" description="Disordered" evidence="1">
    <location>
        <begin position="269"/>
        <end position="371"/>
    </location>
</feature>
<feature type="compositionally biased region" description="Pro residues" evidence="1">
    <location>
        <begin position="350"/>
        <end position="362"/>
    </location>
</feature>
<name>A0A9X0UCY4_9PROT</name>
<dbReference type="RefSeq" id="WP_186769728.1">
    <property type="nucleotide sequence ID" value="NZ_JACOMF010000005.1"/>
</dbReference>
<dbReference type="Proteomes" id="UP000600101">
    <property type="component" value="Unassembled WGS sequence"/>
</dbReference>
<dbReference type="EMBL" id="JACOMF010000005">
    <property type="protein sequence ID" value="MBC4014953.1"/>
    <property type="molecule type" value="Genomic_DNA"/>
</dbReference>
<protein>
    <submittedName>
        <fullName evidence="2">Uncharacterized protein</fullName>
    </submittedName>
</protein>
<feature type="compositionally biased region" description="Pro residues" evidence="1">
    <location>
        <begin position="299"/>
        <end position="312"/>
    </location>
</feature>
<feature type="compositionally biased region" description="Low complexity" evidence="1">
    <location>
        <begin position="212"/>
        <end position="232"/>
    </location>
</feature>
<organism evidence="2 3">
    <name type="scientific">Siccirubricoccus deserti</name>
    <dbReference type="NCBI Taxonomy" id="2013562"/>
    <lineage>
        <taxon>Bacteria</taxon>
        <taxon>Pseudomonadati</taxon>
        <taxon>Pseudomonadota</taxon>
        <taxon>Alphaproteobacteria</taxon>
        <taxon>Acetobacterales</taxon>
        <taxon>Roseomonadaceae</taxon>
        <taxon>Siccirubricoccus</taxon>
    </lineage>
</organism>
<comment type="caution">
    <text evidence="2">The sequence shown here is derived from an EMBL/GenBank/DDBJ whole genome shotgun (WGS) entry which is preliminary data.</text>
</comment>
<feature type="region of interest" description="Disordered" evidence="1">
    <location>
        <begin position="202"/>
        <end position="242"/>
    </location>
</feature>